<gene>
    <name evidence="1" type="ORF">APLA_LOCUS2274</name>
</gene>
<protein>
    <submittedName>
        <fullName evidence="1">Uncharacterized protein</fullName>
    </submittedName>
</protein>
<comment type="caution">
    <text evidence="1">The sequence shown here is derived from an EMBL/GenBank/DDBJ whole genome shotgun (WGS) entry which is preliminary data.</text>
</comment>
<evidence type="ECO:0000313" key="1">
    <source>
        <dbReference type="EMBL" id="CAB3225520.1"/>
    </source>
</evidence>
<dbReference type="Proteomes" id="UP000494256">
    <property type="component" value="Unassembled WGS sequence"/>
</dbReference>
<evidence type="ECO:0000313" key="2">
    <source>
        <dbReference type="Proteomes" id="UP000494256"/>
    </source>
</evidence>
<proteinExistence type="predicted"/>
<sequence length="117" mass="13410">MPTDVVNADVDRQARMTMCLLLEPECFTNVYNNNKKKLGAAYKKRMKTKVLHIQREIFNCMLENYVCIESYISKITFLTQQLSDIDAQIPVDWIISILLGGLTTEYSLIMGVKPMGK</sequence>
<name>A0A8S0Z060_ARCPL</name>
<dbReference type="OrthoDB" id="342281at2759"/>
<organism evidence="1 2">
    <name type="scientific">Arctia plantaginis</name>
    <name type="common">Wood tiger moth</name>
    <name type="synonym">Phalaena plantaginis</name>
    <dbReference type="NCBI Taxonomy" id="874455"/>
    <lineage>
        <taxon>Eukaryota</taxon>
        <taxon>Metazoa</taxon>
        <taxon>Ecdysozoa</taxon>
        <taxon>Arthropoda</taxon>
        <taxon>Hexapoda</taxon>
        <taxon>Insecta</taxon>
        <taxon>Pterygota</taxon>
        <taxon>Neoptera</taxon>
        <taxon>Endopterygota</taxon>
        <taxon>Lepidoptera</taxon>
        <taxon>Glossata</taxon>
        <taxon>Ditrysia</taxon>
        <taxon>Noctuoidea</taxon>
        <taxon>Erebidae</taxon>
        <taxon>Arctiinae</taxon>
        <taxon>Arctia</taxon>
    </lineage>
</organism>
<dbReference type="AlphaFoldDB" id="A0A8S0Z060"/>
<reference evidence="1 2" key="1">
    <citation type="submission" date="2020-04" db="EMBL/GenBank/DDBJ databases">
        <authorList>
            <person name="Wallbank WR R."/>
            <person name="Pardo Diaz C."/>
            <person name="Kozak K."/>
            <person name="Martin S."/>
            <person name="Jiggins C."/>
            <person name="Moest M."/>
            <person name="Warren A I."/>
            <person name="Byers J.R.P. K."/>
            <person name="Montejo-Kovacevich G."/>
            <person name="Yen C E."/>
        </authorList>
    </citation>
    <scope>NUCLEOTIDE SEQUENCE [LARGE SCALE GENOMIC DNA]</scope>
</reference>
<dbReference type="EMBL" id="CADEBD010000226">
    <property type="protein sequence ID" value="CAB3225520.1"/>
    <property type="molecule type" value="Genomic_DNA"/>
</dbReference>
<accession>A0A8S0Z060</accession>